<dbReference type="GO" id="GO:0003676">
    <property type="term" value="F:nucleic acid binding"/>
    <property type="evidence" value="ECO:0007669"/>
    <property type="project" value="InterPro"/>
</dbReference>
<keyword evidence="2" id="KW-0540">Nuclease</keyword>
<feature type="domain" description="Exonuclease" evidence="5">
    <location>
        <begin position="34"/>
        <end position="210"/>
    </location>
</feature>
<evidence type="ECO:0000313" key="6">
    <source>
        <dbReference type="EMBL" id="EFT83538.1"/>
    </source>
</evidence>
<dbReference type="eggNOG" id="COG1949">
    <property type="taxonomic scope" value="Bacteria"/>
</dbReference>
<evidence type="ECO:0000256" key="1">
    <source>
        <dbReference type="ARBA" id="ARBA00009921"/>
    </source>
</evidence>
<protein>
    <submittedName>
        <fullName evidence="6">Exonuclease</fullName>
    </submittedName>
</protein>
<dbReference type="GO" id="GO:0000175">
    <property type="term" value="F:3'-5'-RNA exonuclease activity"/>
    <property type="evidence" value="ECO:0007669"/>
    <property type="project" value="InterPro"/>
</dbReference>
<evidence type="ECO:0000259" key="5">
    <source>
        <dbReference type="SMART" id="SM00479"/>
    </source>
</evidence>
<name>E6K157_PARDN</name>
<dbReference type="InterPro" id="IPR022894">
    <property type="entry name" value="Oligoribonuclease"/>
</dbReference>
<evidence type="ECO:0000256" key="4">
    <source>
        <dbReference type="ARBA" id="ARBA00022839"/>
    </source>
</evidence>
<keyword evidence="3" id="KW-0378">Hydrolase</keyword>
<sequence length="254" mass="28638">MFTGKQAKGRYEMVVADNHTAHSDNQIFDPAKSLLIWIDCEMTGLDIEHDELCEVSVVPTDFNLKVLDQGIDLVIKPSQAAVNHMGDFVRRMHASSGLIKEWEQGLSLAEAEARVIDYVKPFLPEDGQGKAHLAGNTIGSDKKFLDRFMPDLMGLLHYRTIDVSTLKELSRRWYPDVYSQRPVKHGGHRALADIIESIDELRYYRSAMFLPEPGLDADQAQAACRQVEETSLLRAYEQAGDPLTDQASAEKRDY</sequence>
<gene>
    <name evidence="6" type="ORF">HMPREF0620_0543</name>
</gene>
<dbReference type="InterPro" id="IPR036397">
    <property type="entry name" value="RNaseH_sf"/>
</dbReference>
<dbReference type="InterPro" id="IPR012337">
    <property type="entry name" value="RNaseH-like_sf"/>
</dbReference>
<dbReference type="SMART" id="SM00479">
    <property type="entry name" value="EXOIII"/>
    <property type="match status" value="1"/>
</dbReference>
<reference evidence="6 7" key="1">
    <citation type="submission" date="2010-12" db="EMBL/GenBank/DDBJ databases">
        <authorList>
            <person name="Muzny D."/>
            <person name="Qin X."/>
            <person name="Buhay C."/>
            <person name="Dugan-Rocha S."/>
            <person name="Ding Y."/>
            <person name="Chen G."/>
            <person name="Hawes A."/>
            <person name="Holder M."/>
            <person name="Jhangiani S."/>
            <person name="Johnson A."/>
            <person name="Khan Z."/>
            <person name="Li Z."/>
            <person name="Liu W."/>
            <person name="Liu X."/>
            <person name="Perez L."/>
            <person name="Shen H."/>
            <person name="Wang Q."/>
            <person name="Watt J."/>
            <person name="Xi L."/>
            <person name="Xin Y."/>
            <person name="Zhou J."/>
            <person name="Deng J."/>
            <person name="Jiang H."/>
            <person name="Liu Y."/>
            <person name="Qu J."/>
            <person name="Song X.-Z."/>
            <person name="Zhang L."/>
            <person name="Villasana D."/>
            <person name="Johnson A."/>
            <person name="Liu J."/>
            <person name="Liyanage D."/>
            <person name="Lorensuhewa L."/>
            <person name="Robinson T."/>
            <person name="Song A."/>
            <person name="Song B.-B."/>
            <person name="Dinh H."/>
            <person name="Thornton R."/>
            <person name="Coyle M."/>
            <person name="Francisco L."/>
            <person name="Jackson L."/>
            <person name="Javaid M."/>
            <person name="Korchina V."/>
            <person name="Kovar C."/>
            <person name="Mata R."/>
            <person name="Mathew T."/>
            <person name="Ngo R."/>
            <person name="Nguyen L."/>
            <person name="Nguyen N."/>
            <person name="Okwuonu G."/>
            <person name="Ongeri F."/>
            <person name="Pham C."/>
            <person name="Simmons D."/>
            <person name="Wilczek-Boney K."/>
            <person name="Hale W."/>
            <person name="Jakkamsetti A."/>
            <person name="Pham P."/>
            <person name="Ruth R."/>
            <person name="San Lucas F."/>
            <person name="Warren J."/>
            <person name="Zhang J."/>
            <person name="Zhao Z."/>
            <person name="Zhou C."/>
            <person name="Zhu D."/>
            <person name="Lee S."/>
            <person name="Bess C."/>
            <person name="Blankenburg K."/>
            <person name="Forbes L."/>
            <person name="Fu Q."/>
            <person name="Gubbala S."/>
            <person name="Hirani K."/>
            <person name="Jayaseelan J.C."/>
            <person name="Lara F."/>
            <person name="Munidasa M."/>
            <person name="Palculict T."/>
            <person name="Patil S."/>
            <person name="Pu L.-L."/>
            <person name="Saada N."/>
            <person name="Tang L."/>
            <person name="Weissenberger G."/>
            <person name="Zhu Y."/>
            <person name="Hemphill L."/>
            <person name="Shang Y."/>
            <person name="Youmans B."/>
            <person name="Ayvaz T."/>
            <person name="Ross M."/>
            <person name="Santibanez J."/>
            <person name="Aqrawi P."/>
            <person name="Gross S."/>
            <person name="Joshi V."/>
            <person name="Fowler G."/>
            <person name="Nazareth L."/>
            <person name="Reid J."/>
            <person name="Worley K."/>
            <person name="Petrosino J."/>
            <person name="Highlander S."/>
            <person name="Gibbs R."/>
        </authorList>
    </citation>
    <scope>NUCLEOTIDE SEQUENCE [LARGE SCALE GENOMIC DNA]</scope>
    <source>
        <strain evidence="6 7">DSM 10105</strain>
    </source>
</reference>
<comment type="similarity">
    <text evidence="1">Belongs to the oligoribonuclease family.</text>
</comment>
<dbReference type="SUPFAM" id="SSF53098">
    <property type="entry name" value="Ribonuclease H-like"/>
    <property type="match status" value="1"/>
</dbReference>
<organism evidence="6 7">
    <name type="scientific">Parascardovia denticolens DSM 10105 = JCM 12538</name>
    <dbReference type="NCBI Taxonomy" id="864564"/>
    <lineage>
        <taxon>Bacteria</taxon>
        <taxon>Bacillati</taxon>
        <taxon>Actinomycetota</taxon>
        <taxon>Actinomycetes</taxon>
        <taxon>Bifidobacteriales</taxon>
        <taxon>Bifidobacteriaceae</taxon>
        <taxon>Parascardovia</taxon>
    </lineage>
</organism>
<dbReference type="AlphaFoldDB" id="E6K157"/>
<dbReference type="NCBIfam" id="NF003765">
    <property type="entry name" value="PRK05359.1"/>
    <property type="match status" value="1"/>
</dbReference>
<proteinExistence type="inferred from homology"/>
<dbReference type="PANTHER" id="PTHR11046:SF0">
    <property type="entry name" value="OLIGORIBONUCLEASE, MITOCHONDRIAL"/>
    <property type="match status" value="1"/>
</dbReference>
<keyword evidence="4 6" id="KW-0269">Exonuclease</keyword>
<dbReference type="HOGENOM" id="CLU_064761_3_0_11"/>
<dbReference type="Pfam" id="PF00929">
    <property type="entry name" value="RNase_T"/>
    <property type="match status" value="1"/>
</dbReference>
<accession>E6K157</accession>
<keyword evidence="7" id="KW-1185">Reference proteome</keyword>
<evidence type="ECO:0000256" key="3">
    <source>
        <dbReference type="ARBA" id="ARBA00022801"/>
    </source>
</evidence>
<dbReference type="Proteomes" id="UP000004946">
    <property type="component" value="Chromosome"/>
</dbReference>
<dbReference type="InterPro" id="IPR013520">
    <property type="entry name" value="Ribonucl_H"/>
</dbReference>
<evidence type="ECO:0000256" key="2">
    <source>
        <dbReference type="ARBA" id="ARBA00022722"/>
    </source>
</evidence>
<dbReference type="PANTHER" id="PTHR11046">
    <property type="entry name" value="OLIGORIBONUCLEASE, MITOCHONDRIAL"/>
    <property type="match status" value="1"/>
</dbReference>
<comment type="caution">
    <text evidence="6">The sequence shown here is derived from an EMBL/GenBank/DDBJ whole genome shotgun (WGS) entry which is preliminary data.</text>
</comment>
<dbReference type="EMBL" id="AEON01000001">
    <property type="protein sequence ID" value="EFT83538.1"/>
    <property type="molecule type" value="Genomic_DNA"/>
</dbReference>
<evidence type="ECO:0000313" key="7">
    <source>
        <dbReference type="Proteomes" id="UP000004946"/>
    </source>
</evidence>
<dbReference type="CDD" id="cd06135">
    <property type="entry name" value="Orn"/>
    <property type="match status" value="1"/>
</dbReference>
<dbReference type="Gene3D" id="3.30.420.10">
    <property type="entry name" value="Ribonuclease H-like superfamily/Ribonuclease H"/>
    <property type="match status" value="1"/>
</dbReference>